<proteinExistence type="predicted"/>
<reference evidence="1 2" key="1">
    <citation type="journal article" date="2020" name="Cell">
        <title>Large-Scale Comparative Analyses of Tick Genomes Elucidate Their Genetic Diversity and Vector Capacities.</title>
        <authorList>
            <consortium name="Tick Genome and Microbiome Consortium (TIGMIC)"/>
            <person name="Jia N."/>
            <person name="Wang J."/>
            <person name="Shi W."/>
            <person name="Du L."/>
            <person name="Sun Y."/>
            <person name="Zhan W."/>
            <person name="Jiang J.F."/>
            <person name="Wang Q."/>
            <person name="Zhang B."/>
            <person name="Ji P."/>
            <person name="Bell-Sakyi L."/>
            <person name="Cui X.M."/>
            <person name="Yuan T.T."/>
            <person name="Jiang B.G."/>
            <person name="Yang W.F."/>
            <person name="Lam T.T."/>
            <person name="Chang Q.C."/>
            <person name="Ding S.J."/>
            <person name="Wang X.J."/>
            <person name="Zhu J.G."/>
            <person name="Ruan X.D."/>
            <person name="Zhao L."/>
            <person name="Wei J.T."/>
            <person name="Ye R.Z."/>
            <person name="Que T.C."/>
            <person name="Du C.H."/>
            <person name="Zhou Y.H."/>
            <person name="Cheng J.X."/>
            <person name="Dai P.F."/>
            <person name="Guo W.B."/>
            <person name="Han X.H."/>
            <person name="Huang E.J."/>
            <person name="Li L.F."/>
            <person name="Wei W."/>
            <person name="Gao Y.C."/>
            <person name="Liu J.Z."/>
            <person name="Shao H.Z."/>
            <person name="Wang X."/>
            <person name="Wang C.C."/>
            <person name="Yang T.C."/>
            <person name="Huo Q.B."/>
            <person name="Li W."/>
            <person name="Chen H.Y."/>
            <person name="Chen S.E."/>
            <person name="Zhou L.G."/>
            <person name="Ni X.B."/>
            <person name="Tian J.H."/>
            <person name="Sheng Y."/>
            <person name="Liu T."/>
            <person name="Pan Y.S."/>
            <person name="Xia L.Y."/>
            <person name="Li J."/>
            <person name="Zhao F."/>
            <person name="Cao W.C."/>
        </authorList>
    </citation>
    <scope>NUCLEOTIDE SEQUENCE [LARGE SCALE GENOMIC DNA]</scope>
    <source>
        <strain evidence="1">Iper-2018</strain>
    </source>
</reference>
<evidence type="ECO:0000313" key="2">
    <source>
        <dbReference type="Proteomes" id="UP000805193"/>
    </source>
</evidence>
<keyword evidence="2" id="KW-1185">Reference proteome</keyword>
<sequence length="184" mass="21069">MDRIKTKRGVKRAQNTKIINEATAGIETADRATLTAWLERLKVNKSALQALNAEIEEHVPEQDLVAEYTTVTEYDDEAIRVIALLGCKADTLKQKEKNDRDCPDDHICDRTCYSHDGSSGLSRILNPPRAVNQVLFRARQKNRKMSEYHKDELRKYSTKNLKSEPVAATRKNHRNSVFCQKNRS</sequence>
<comment type="caution">
    <text evidence="1">The sequence shown here is derived from an EMBL/GenBank/DDBJ whole genome shotgun (WGS) entry which is preliminary data.</text>
</comment>
<name>A0AC60QCI1_IXOPE</name>
<evidence type="ECO:0000313" key="1">
    <source>
        <dbReference type="EMBL" id="KAG0430874.1"/>
    </source>
</evidence>
<protein>
    <submittedName>
        <fullName evidence="1">Uncharacterized protein</fullName>
    </submittedName>
</protein>
<accession>A0AC60QCI1</accession>
<organism evidence="1 2">
    <name type="scientific">Ixodes persulcatus</name>
    <name type="common">Taiga tick</name>
    <dbReference type="NCBI Taxonomy" id="34615"/>
    <lineage>
        <taxon>Eukaryota</taxon>
        <taxon>Metazoa</taxon>
        <taxon>Ecdysozoa</taxon>
        <taxon>Arthropoda</taxon>
        <taxon>Chelicerata</taxon>
        <taxon>Arachnida</taxon>
        <taxon>Acari</taxon>
        <taxon>Parasitiformes</taxon>
        <taxon>Ixodida</taxon>
        <taxon>Ixodoidea</taxon>
        <taxon>Ixodidae</taxon>
        <taxon>Ixodinae</taxon>
        <taxon>Ixodes</taxon>
    </lineage>
</organism>
<dbReference type="Proteomes" id="UP000805193">
    <property type="component" value="Unassembled WGS sequence"/>
</dbReference>
<gene>
    <name evidence="1" type="ORF">HPB47_022296</name>
</gene>
<dbReference type="EMBL" id="JABSTQ010009281">
    <property type="protein sequence ID" value="KAG0430874.1"/>
    <property type="molecule type" value="Genomic_DNA"/>
</dbReference>